<evidence type="ECO:0000256" key="1">
    <source>
        <dbReference type="SAM" id="MobiDB-lite"/>
    </source>
</evidence>
<evidence type="ECO:0000313" key="3">
    <source>
        <dbReference type="Proteomes" id="UP001595767"/>
    </source>
</evidence>
<accession>A0ABV8LF24</accession>
<proteinExistence type="predicted"/>
<comment type="caution">
    <text evidence="2">The sequence shown here is derived from an EMBL/GenBank/DDBJ whole genome shotgun (WGS) entry which is preliminary data.</text>
</comment>
<name>A0ABV8LF24_9NOCA</name>
<organism evidence="2 3">
    <name type="scientific">Nocardia rhizosphaerae</name>
    <dbReference type="NCBI Taxonomy" id="1691571"/>
    <lineage>
        <taxon>Bacteria</taxon>
        <taxon>Bacillati</taxon>
        <taxon>Actinomycetota</taxon>
        <taxon>Actinomycetes</taxon>
        <taxon>Mycobacteriales</taxon>
        <taxon>Nocardiaceae</taxon>
        <taxon>Nocardia</taxon>
    </lineage>
</organism>
<reference evidence="3" key="1">
    <citation type="journal article" date="2019" name="Int. J. Syst. Evol. Microbiol.">
        <title>The Global Catalogue of Microorganisms (GCM) 10K type strain sequencing project: providing services to taxonomists for standard genome sequencing and annotation.</title>
        <authorList>
            <consortium name="The Broad Institute Genomics Platform"/>
            <consortium name="The Broad Institute Genome Sequencing Center for Infectious Disease"/>
            <person name="Wu L."/>
            <person name="Ma J."/>
        </authorList>
    </citation>
    <scope>NUCLEOTIDE SEQUENCE [LARGE SCALE GENOMIC DNA]</scope>
    <source>
        <strain evidence="3">CGMCC 4.7204</strain>
    </source>
</reference>
<keyword evidence="3" id="KW-1185">Reference proteome</keyword>
<dbReference type="EMBL" id="JBHSBA010000016">
    <property type="protein sequence ID" value="MFC4128919.1"/>
    <property type="molecule type" value="Genomic_DNA"/>
</dbReference>
<dbReference type="Proteomes" id="UP001595767">
    <property type="component" value="Unassembled WGS sequence"/>
</dbReference>
<protein>
    <recommendedName>
        <fullName evidence="4">Tail terminator</fullName>
    </recommendedName>
</protein>
<feature type="region of interest" description="Disordered" evidence="1">
    <location>
        <begin position="88"/>
        <end position="107"/>
    </location>
</feature>
<evidence type="ECO:0008006" key="4">
    <source>
        <dbReference type="Google" id="ProtNLM"/>
    </source>
</evidence>
<dbReference type="RefSeq" id="WP_378554801.1">
    <property type="nucleotide sequence ID" value="NZ_JBHSBA010000016.1"/>
</dbReference>
<evidence type="ECO:0000313" key="2">
    <source>
        <dbReference type="EMBL" id="MFC4128919.1"/>
    </source>
</evidence>
<sequence length="125" mass="13730">MTMPPFPSFDDIMKALLDDIAPVVTFESDQLEPPYIFVTRVGGRASDLIDAPVIDIEYVASTREESKVLKSAGQERVLAAGNTAPGGYLIDTADEQTGGRFMPPLRRDDRGVTATVRLTYRRPRG</sequence>
<gene>
    <name evidence="2" type="ORF">ACFOW8_28715</name>
</gene>